<dbReference type="EMBL" id="CP146016">
    <property type="protein sequence ID" value="WWQ59859.1"/>
    <property type="molecule type" value="Genomic_DNA"/>
</dbReference>
<keyword evidence="8 12" id="KW-0067">ATP-binding</keyword>
<evidence type="ECO:0000256" key="3">
    <source>
        <dbReference type="ARBA" id="ARBA00007438"/>
    </source>
</evidence>
<dbReference type="Gene3D" id="3.50.40.10">
    <property type="entry name" value="Phenylalanyl-trna Synthetase, Chain B, domain 3"/>
    <property type="match status" value="1"/>
</dbReference>
<evidence type="ECO:0000313" key="14">
    <source>
        <dbReference type="EMBL" id="WWQ59859.1"/>
    </source>
</evidence>
<dbReference type="Pfam" id="PF17759">
    <property type="entry name" value="tRNA_synthFbeta"/>
    <property type="match status" value="1"/>
</dbReference>
<dbReference type="Gene3D" id="3.30.930.10">
    <property type="entry name" value="Bira Bifunctional Protein, Domain 2"/>
    <property type="match status" value="1"/>
</dbReference>
<dbReference type="InterPro" id="IPR020825">
    <property type="entry name" value="Phe-tRNA_synthase-like_B3/B4"/>
</dbReference>
<comment type="similarity">
    <text evidence="3 12">Belongs to the phenylalanyl-tRNA synthetase beta subunit family. Type 2 subfamily.</text>
</comment>
<dbReference type="FunFam" id="3.30.56.10:FF:000014">
    <property type="entry name" value="Phenylalanine--tRNA ligase beta subunit"/>
    <property type="match status" value="1"/>
</dbReference>
<dbReference type="GO" id="GO:0000287">
    <property type="term" value="F:magnesium ion binding"/>
    <property type="evidence" value="ECO:0007669"/>
    <property type="project" value="InterPro"/>
</dbReference>
<dbReference type="AlphaFoldDB" id="A0AAX4KYU3"/>
<organism evidence="14 15">
    <name type="scientific">Sulfolobus tengchongensis</name>
    <dbReference type="NCBI Taxonomy" id="207809"/>
    <lineage>
        <taxon>Archaea</taxon>
        <taxon>Thermoproteota</taxon>
        <taxon>Thermoprotei</taxon>
        <taxon>Sulfolobales</taxon>
        <taxon>Sulfolobaceae</taxon>
        <taxon>Sulfolobus</taxon>
    </lineage>
</organism>
<dbReference type="InterPro" id="IPR045864">
    <property type="entry name" value="aa-tRNA-synth_II/BPL/LPL"/>
</dbReference>
<dbReference type="PROSITE" id="PS51483">
    <property type="entry name" value="B5"/>
    <property type="match status" value="1"/>
</dbReference>
<evidence type="ECO:0000256" key="4">
    <source>
        <dbReference type="ARBA" id="ARBA00022490"/>
    </source>
</evidence>
<dbReference type="InterPro" id="IPR005146">
    <property type="entry name" value="B3/B4_tRNA-bd"/>
</dbReference>
<feature type="domain" description="B5" evidence="13">
    <location>
        <begin position="268"/>
        <end position="343"/>
    </location>
</feature>
<protein>
    <recommendedName>
        <fullName evidence="12">Phenylalanine--tRNA ligase beta subunit</fullName>
        <ecNumber evidence="12">6.1.1.20</ecNumber>
    </recommendedName>
    <alternativeName>
        <fullName evidence="12">Phenylalanyl-tRNA synthetase beta subunit</fullName>
        <shortName evidence="12">PheRS</shortName>
    </alternativeName>
</protein>
<dbReference type="HAMAP" id="MF_00284">
    <property type="entry name" value="Phe_tRNA_synth_beta2"/>
    <property type="match status" value="1"/>
</dbReference>
<dbReference type="Proteomes" id="UP001432202">
    <property type="component" value="Chromosome"/>
</dbReference>
<dbReference type="PANTHER" id="PTHR10947:SF0">
    <property type="entry name" value="PHENYLALANINE--TRNA LIGASE BETA SUBUNIT"/>
    <property type="match status" value="1"/>
</dbReference>
<dbReference type="SUPFAM" id="SSF46955">
    <property type="entry name" value="Putative DNA-binding domain"/>
    <property type="match status" value="2"/>
</dbReference>
<evidence type="ECO:0000256" key="7">
    <source>
        <dbReference type="ARBA" id="ARBA00022741"/>
    </source>
</evidence>
<dbReference type="InterPro" id="IPR041616">
    <property type="entry name" value="PheRS_beta_core"/>
</dbReference>
<comment type="cofactor">
    <cofactor evidence="1 12">
        <name>Mg(2+)</name>
        <dbReference type="ChEBI" id="CHEBI:18420"/>
    </cofactor>
</comment>
<evidence type="ECO:0000256" key="8">
    <source>
        <dbReference type="ARBA" id="ARBA00022840"/>
    </source>
</evidence>
<dbReference type="CDD" id="cd00769">
    <property type="entry name" value="PheRS_beta_core"/>
    <property type="match status" value="1"/>
</dbReference>
<evidence type="ECO:0000256" key="6">
    <source>
        <dbReference type="ARBA" id="ARBA00022723"/>
    </source>
</evidence>
<dbReference type="InterPro" id="IPR005147">
    <property type="entry name" value="tRNA_synthase_B5-dom"/>
</dbReference>
<evidence type="ECO:0000256" key="1">
    <source>
        <dbReference type="ARBA" id="ARBA00001946"/>
    </source>
</evidence>
<dbReference type="GO" id="GO:0005524">
    <property type="term" value="F:ATP binding"/>
    <property type="evidence" value="ECO:0007669"/>
    <property type="project" value="UniProtKB-UniRule"/>
</dbReference>
<keyword evidence="6 12" id="KW-0479">Metal-binding</keyword>
<accession>A0AAX4KYU3</accession>
<feature type="binding site" evidence="12">
    <location>
        <position position="330"/>
    </location>
    <ligand>
        <name>Mg(2+)</name>
        <dbReference type="ChEBI" id="CHEBI:18420"/>
        <note>shared with alpha subunit</note>
    </ligand>
</feature>
<evidence type="ECO:0000313" key="15">
    <source>
        <dbReference type="Proteomes" id="UP001432202"/>
    </source>
</evidence>
<dbReference type="InterPro" id="IPR004531">
    <property type="entry name" value="Phe-tRNA-synth_IIc_bsu_arc_euk"/>
</dbReference>
<dbReference type="GO" id="GO:0003723">
    <property type="term" value="F:RNA binding"/>
    <property type="evidence" value="ECO:0007669"/>
    <property type="project" value="InterPro"/>
</dbReference>
<dbReference type="PANTHER" id="PTHR10947">
    <property type="entry name" value="PHENYLALANYL-TRNA SYNTHETASE BETA CHAIN AND LEUCINE-RICH REPEAT-CONTAINING PROTEIN 47"/>
    <property type="match status" value="1"/>
</dbReference>
<dbReference type="NCBIfam" id="TIGR00471">
    <property type="entry name" value="pheT_arch"/>
    <property type="match status" value="1"/>
</dbReference>
<dbReference type="GO" id="GO:0006432">
    <property type="term" value="P:phenylalanyl-tRNA aminoacylation"/>
    <property type="evidence" value="ECO:0007669"/>
    <property type="project" value="UniProtKB-UniRule"/>
</dbReference>
<keyword evidence="15" id="KW-1185">Reference proteome</keyword>
<evidence type="ECO:0000256" key="10">
    <source>
        <dbReference type="ARBA" id="ARBA00022917"/>
    </source>
</evidence>
<dbReference type="SMART" id="SM00874">
    <property type="entry name" value="B5"/>
    <property type="match status" value="1"/>
</dbReference>
<keyword evidence="10 12" id="KW-0648">Protein biosynthesis</keyword>
<comment type="subunit">
    <text evidence="12">Tetramer of two alpha and two beta subunits.</text>
</comment>
<keyword evidence="4 12" id="KW-0963">Cytoplasm</keyword>
<dbReference type="EC" id="6.1.1.20" evidence="12"/>
<name>A0AAX4KYU3_9CREN</name>
<keyword evidence="11 12" id="KW-0030">Aminoacyl-tRNA synthetase</keyword>
<dbReference type="GO" id="GO:0004826">
    <property type="term" value="F:phenylalanine-tRNA ligase activity"/>
    <property type="evidence" value="ECO:0007669"/>
    <property type="project" value="UniProtKB-UniRule"/>
</dbReference>
<dbReference type="InterPro" id="IPR022918">
    <property type="entry name" value="Phe_tRNA_ligase_beta2_arc"/>
</dbReference>
<evidence type="ECO:0000256" key="11">
    <source>
        <dbReference type="ARBA" id="ARBA00023146"/>
    </source>
</evidence>
<evidence type="ECO:0000256" key="2">
    <source>
        <dbReference type="ARBA" id="ARBA00004496"/>
    </source>
</evidence>
<dbReference type="GeneID" id="89337165"/>
<proteinExistence type="inferred from homology"/>
<feature type="binding site" evidence="12">
    <location>
        <position position="331"/>
    </location>
    <ligand>
        <name>Mg(2+)</name>
        <dbReference type="ChEBI" id="CHEBI:18420"/>
        <note>shared with alpha subunit</note>
    </ligand>
</feature>
<dbReference type="RefSeq" id="WP_338599633.1">
    <property type="nucleotide sequence ID" value="NZ_CP146016.1"/>
</dbReference>
<evidence type="ECO:0000259" key="13">
    <source>
        <dbReference type="PROSITE" id="PS51483"/>
    </source>
</evidence>
<feature type="binding site" evidence="12">
    <location>
        <position position="321"/>
    </location>
    <ligand>
        <name>Mg(2+)</name>
        <dbReference type="ChEBI" id="CHEBI:18420"/>
        <note>shared with alpha subunit</note>
    </ligand>
</feature>
<dbReference type="Gene3D" id="3.30.56.10">
    <property type="match status" value="2"/>
</dbReference>
<dbReference type="GO" id="GO:0009328">
    <property type="term" value="C:phenylalanine-tRNA ligase complex"/>
    <property type="evidence" value="ECO:0007669"/>
    <property type="project" value="TreeGrafter"/>
</dbReference>
<comment type="subcellular location">
    <subcellularLocation>
        <location evidence="2 12">Cytoplasm</location>
    </subcellularLocation>
</comment>
<evidence type="ECO:0000256" key="5">
    <source>
        <dbReference type="ARBA" id="ARBA00022598"/>
    </source>
</evidence>
<dbReference type="SUPFAM" id="SSF55681">
    <property type="entry name" value="Class II aaRS and biotin synthetases"/>
    <property type="match status" value="1"/>
</dbReference>
<evidence type="ECO:0000256" key="12">
    <source>
        <dbReference type="HAMAP-Rule" id="MF_00284"/>
    </source>
</evidence>
<comment type="catalytic activity">
    <reaction evidence="12">
        <text>tRNA(Phe) + L-phenylalanine + ATP = L-phenylalanyl-tRNA(Phe) + AMP + diphosphate + H(+)</text>
        <dbReference type="Rhea" id="RHEA:19413"/>
        <dbReference type="Rhea" id="RHEA-COMP:9668"/>
        <dbReference type="Rhea" id="RHEA-COMP:9699"/>
        <dbReference type="ChEBI" id="CHEBI:15378"/>
        <dbReference type="ChEBI" id="CHEBI:30616"/>
        <dbReference type="ChEBI" id="CHEBI:33019"/>
        <dbReference type="ChEBI" id="CHEBI:58095"/>
        <dbReference type="ChEBI" id="CHEBI:78442"/>
        <dbReference type="ChEBI" id="CHEBI:78531"/>
        <dbReference type="ChEBI" id="CHEBI:456215"/>
        <dbReference type="EC" id="6.1.1.20"/>
    </reaction>
</comment>
<sequence length="543" mass="61629">MVTIVLNKYSLLGKLKITEDQLDNLLFNLKSEVKPIDENNIEVEINADRLDLLSSDGIARAIKGLLERELGEAKYEVVNTDYKLIVNNVRTRPFALAAIVYNSKIDLQELIQFQEKLHATIGRKRKKVAIGIHDLKKIDSKIIEYKEIPLSYRFVPLNGSIELTISEVIERTEQGKLYGHISISNGVSPAILQDNGQILSVPPIINSDKTKLDQSTRDFFIDVTGTSFEAVVQTLDLIVSNLAEAGGTIGKVKVETPMNSESLYSPLLTHKTQTVKVDYINKILGVNLSEEDSCKHIMRMRMDCKAESEHIRVIVPQYRIDILNEIDLVEDISMSIGYNNLEPSKYVPTNYGTYDYMTLVERKIRELSIGGNFVEIFNFVLTKDTKLLEGNYVKILNPISEEYNAVRNSLIPILLDFISKNQHARFPVRIFEIGDVVVQNDHSDTGFINDRRIAYAIMDSKVSYEDIQAPVHYILKSLGIEAYYKETKSEIFIEGRVASIMYNKEIIGIIGEIHPSVLRKFDIEYPTVIAELYLTKIAEKLKS</sequence>
<reference evidence="14 15" key="1">
    <citation type="submission" date="2024-02" db="EMBL/GenBank/DDBJ databases">
        <title>STSV induces naive adaptation in Sulfolobus.</title>
        <authorList>
            <person name="Xiang X."/>
            <person name="Song M."/>
        </authorList>
    </citation>
    <scope>NUCLEOTIDE SEQUENCE [LARGE SCALE GENOMIC DNA]</scope>
    <source>
        <strain evidence="14 15">RT2</strain>
    </source>
</reference>
<dbReference type="Pfam" id="PF03484">
    <property type="entry name" value="B5"/>
    <property type="match status" value="1"/>
</dbReference>
<dbReference type="SMART" id="SM00873">
    <property type="entry name" value="B3_4"/>
    <property type="match status" value="1"/>
</dbReference>
<keyword evidence="9 12" id="KW-0460">Magnesium</keyword>
<evidence type="ECO:0000256" key="9">
    <source>
        <dbReference type="ARBA" id="ARBA00022842"/>
    </source>
</evidence>
<keyword evidence="5 12" id="KW-0436">Ligase</keyword>
<gene>
    <name evidence="12 14" type="primary">pheT</name>
    <name evidence="14" type="ORF">V6M85_10310</name>
</gene>
<keyword evidence="7 12" id="KW-0547">Nucleotide-binding</keyword>
<dbReference type="InterPro" id="IPR045060">
    <property type="entry name" value="Phe-tRNA-ligase_IIc_bsu"/>
</dbReference>
<feature type="binding site" evidence="12">
    <location>
        <position position="327"/>
    </location>
    <ligand>
        <name>Mg(2+)</name>
        <dbReference type="ChEBI" id="CHEBI:18420"/>
        <note>shared with alpha subunit</note>
    </ligand>
</feature>
<dbReference type="InterPro" id="IPR009061">
    <property type="entry name" value="DNA-bd_dom_put_sf"/>
</dbReference>